<sequence length="215" mass="25699">MFLKTIRYILYIGMFCLFLGCASKEIEYNKPATYWYESIIKEINFGNLEGADGYFASLQSEHINSPLLPEAMLILGEAHMEKDEYLLATFYFDEYLKRYSSLADQDYVRYLKILANYFGFKNYSKDQEFMTQSITDAQEFLQNYPHSRYAPYVEYVYLKFKLGQMELNQSIARVYEKQNKTQAQEIYISRNDEELYKDLDPKPSHIPWYVKILNW</sequence>
<gene>
    <name evidence="5" type="primary">bamD</name>
    <name evidence="5" type="ORF">Helico4rc_2810</name>
</gene>
<keyword evidence="3" id="KW-0998">Cell outer membrane</keyword>
<dbReference type="InterPro" id="IPR039565">
    <property type="entry name" value="BamD-like"/>
</dbReference>
<dbReference type="InterPro" id="IPR011990">
    <property type="entry name" value="TPR-like_helical_dom_sf"/>
</dbReference>
<accession>A0A650ELK3</accession>
<dbReference type="EMBL" id="MN577567">
    <property type="protein sequence ID" value="QGT50161.1"/>
    <property type="molecule type" value="Genomic_DNA"/>
</dbReference>
<dbReference type="Pfam" id="PF13525">
    <property type="entry name" value="YfiO"/>
    <property type="match status" value="1"/>
</dbReference>
<feature type="domain" description="Outer membrane lipoprotein BamD-like" evidence="4">
    <location>
        <begin position="30"/>
        <end position="183"/>
    </location>
</feature>
<organism evidence="5">
    <name type="scientific">uncultured Helicobacter sp</name>
    <dbReference type="NCBI Taxonomy" id="175537"/>
    <lineage>
        <taxon>Bacteria</taxon>
        <taxon>Pseudomonadati</taxon>
        <taxon>Campylobacterota</taxon>
        <taxon>Epsilonproteobacteria</taxon>
        <taxon>Campylobacterales</taxon>
        <taxon>Helicobacteraceae</taxon>
        <taxon>Helicobacter</taxon>
        <taxon>environmental samples</taxon>
    </lineage>
</organism>
<dbReference type="NCBIfam" id="TIGR03302">
    <property type="entry name" value="OM_YfiO"/>
    <property type="match status" value="1"/>
</dbReference>
<evidence type="ECO:0000259" key="4">
    <source>
        <dbReference type="Pfam" id="PF13525"/>
    </source>
</evidence>
<dbReference type="PROSITE" id="PS51257">
    <property type="entry name" value="PROKAR_LIPOPROTEIN"/>
    <property type="match status" value="1"/>
</dbReference>
<evidence type="ECO:0000256" key="1">
    <source>
        <dbReference type="ARBA" id="ARBA00022729"/>
    </source>
</evidence>
<evidence type="ECO:0000313" key="5">
    <source>
        <dbReference type="EMBL" id="QGT50161.1"/>
    </source>
</evidence>
<dbReference type="AlphaFoldDB" id="A0A650ELK3"/>
<proteinExistence type="predicted"/>
<dbReference type="Gene3D" id="1.25.40.10">
    <property type="entry name" value="Tetratricopeptide repeat domain"/>
    <property type="match status" value="1"/>
</dbReference>
<dbReference type="InterPro" id="IPR017689">
    <property type="entry name" value="BamD"/>
</dbReference>
<evidence type="ECO:0000256" key="3">
    <source>
        <dbReference type="ARBA" id="ARBA00023237"/>
    </source>
</evidence>
<name>A0A650ELK3_9HELI</name>
<evidence type="ECO:0000256" key="2">
    <source>
        <dbReference type="ARBA" id="ARBA00023136"/>
    </source>
</evidence>
<reference evidence="5" key="1">
    <citation type="journal article" date="2020" name="J. ISSAAS">
        <title>Lactobacilli and other gastrointestinal microbiota of Peromyscus leucopus, reservoir host for agents of Lyme disease and other zoonoses in North America.</title>
        <authorList>
            <person name="Milovic A."/>
            <person name="Bassam K."/>
            <person name="Shao H."/>
            <person name="Chatzistamou I."/>
            <person name="Tufts D.M."/>
            <person name="Diuk-Wasser M."/>
            <person name="Barbour A.G."/>
        </authorList>
    </citation>
    <scope>NUCLEOTIDE SEQUENCE</scope>
    <source>
        <strain evidence="5">LL4</strain>
    </source>
</reference>
<protein>
    <submittedName>
        <fullName evidence="5">Outer membrane protein assembly factor BamD</fullName>
    </submittedName>
</protein>
<keyword evidence="1" id="KW-0732">Signal</keyword>
<keyword evidence="2" id="KW-0472">Membrane</keyword>